<dbReference type="OMA" id="CTYTHRE"/>
<dbReference type="Gene3D" id="3.30.450.30">
    <property type="entry name" value="Dynein light chain 2a, cytoplasmic"/>
    <property type="match status" value="1"/>
</dbReference>
<dbReference type="OrthoDB" id="5946457at2759"/>
<name>A0A3M6UGR2_POCDA</name>
<gene>
    <name evidence="1" type="ORF">pdam_00016245</name>
</gene>
<protein>
    <recommendedName>
        <fullName evidence="3">Profilin</fullName>
    </recommendedName>
</protein>
<sequence>MESEENWSEFVKEHLFVGTILDGVIVLTKRGDSIYSCGNLQDLTQKYYAQFLVIFTTTSEEQDSAACQKGFILQTANDDQEIKYIIYSKNFCSVYAMSRHNRSGIIVCSLPYGVLIATYSFPCTSVKAIEIVENTCEQLRR</sequence>
<organism evidence="1 2">
    <name type="scientific">Pocillopora damicornis</name>
    <name type="common">Cauliflower coral</name>
    <name type="synonym">Millepora damicornis</name>
    <dbReference type="NCBI Taxonomy" id="46731"/>
    <lineage>
        <taxon>Eukaryota</taxon>
        <taxon>Metazoa</taxon>
        <taxon>Cnidaria</taxon>
        <taxon>Anthozoa</taxon>
        <taxon>Hexacorallia</taxon>
        <taxon>Scleractinia</taxon>
        <taxon>Astrocoeniina</taxon>
        <taxon>Pocilloporidae</taxon>
        <taxon>Pocillopora</taxon>
    </lineage>
</organism>
<dbReference type="AlphaFoldDB" id="A0A3M6UGR2"/>
<dbReference type="Proteomes" id="UP000275408">
    <property type="component" value="Unassembled WGS sequence"/>
</dbReference>
<reference evidence="1 2" key="1">
    <citation type="journal article" date="2018" name="Sci. Rep.">
        <title>Comparative analysis of the Pocillopora damicornis genome highlights role of immune system in coral evolution.</title>
        <authorList>
            <person name="Cunning R."/>
            <person name="Bay R.A."/>
            <person name="Gillette P."/>
            <person name="Baker A.C."/>
            <person name="Traylor-Knowles N."/>
        </authorList>
    </citation>
    <scope>NUCLEOTIDE SEQUENCE [LARGE SCALE GENOMIC DNA]</scope>
    <source>
        <strain evidence="1">RSMAS</strain>
        <tissue evidence="1">Whole animal</tissue>
    </source>
</reference>
<dbReference type="GO" id="GO:0003779">
    <property type="term" value="F:actin binding"/>
    <property type="evidence" value="ECO:0007669"/>
    <property type="project" value="InterPro"/>
</dbReference>
<evidence type="ECO:0000313" key="2">
    <source>
        <dbReference type="Proteomes" id="UP000275408"/>
    </source>
</evidence>
<dbReference type="EMBL" id="RCHS01001558">
    <property type="protein sequence ID" value="RMX52867.1"/>
    <property type="molecule type" value="Genomic_DNA"/>
</dbReference>
<accession>A0A3M6UGR2</accession>
<evidence type="ECO:0000313" key="1">
    <source>
        <dbReference type="EMBL" id="RMX52867.1"/>
    </source>
</evidence>
<evidence type="ECO:0008006" key="3">
    <source>
        <dbReference type="Google" id="ProtNLM"/>
    </source>
</evidence>
<dbReference type="Pfam" id="PF00235">
    <property type="entry name" value="Profilin"/>
    <property type="match status" value="1"/>
</dbReference>
<dbReference type="SUPFAM" id="SSF55770">
    <property type="entry name" value="Profilin (actin-binding protein)"/>
    <property type="match status" value="1"/>
</dbReference>
<comment type="caution">
    <text evidence="1">The sequence shown here is derived from an EMBL/GenBank/DDBJ whole genome shotgun (WGS) entry which is preliminary data.</text>
</comment>
<keyword evidence="2" id="KW-1185">Reference proteome</keyword>
<proteinExistence type="predicted"/>
<dbReference type="InterPro" id="IPR048278">
    <property type="entry name" value="PFN"/>
</dbReference>
<dbReference type="InterPro" id="IPR036140">
    <property type="entry name" value="PFN_sf"/>
</dbReference>